<name>A0A1M7DNL8_9BACT</name>
<dbReference type="Proteomes" id="UP000184420">
    <property type="component" value="Unassembled WGS sequence"/>
</dbReference>
<dbReference type="GO" id="GO:0004175">
    <property type="term" value="F:endopeptidase activity"/>
    <property type="evidence" value="ECO:0007669"/>
    <property type="project" value="TreeGrafter"/>
</dbReference>
<keyword evidence="3" id="KW-0645">Protease</keyword>
<dbReference type="InterPro" id="IPR036034">
    <property type="entry name" value="PDZ_sf"/>
</dbReference>
<proteinExistence type="predicted"/>
<dbReference type="InterPro" id="IPR005151">
    <property type="entry name" value="Tail-specific_protease"/>
</dbReference>
<dbReference type="PANTHER" id="PTHR32060">
    <property type="entry name" value="TAIL-SPECIFIC PROTEASE"/>
    <property type="match status" value="1"/>
</dbReference>
<dbReference type="InterPro" id="IPR029045">
    <property type="entry name" value="ClpP/crotonase-like_dom_sf"/>
</dbReference>
<dbReference type="GO" id="GO:0006508">
    <property type="term" value="P:proteolysis"/>
    <property type="evidence" value="ECO:0007669"/>
    <property type="project" value="UniProtKB-KW"/>
</dbReference>
<protein>
    <submittedName>
        <fullName evidence="3">C-terminal processing protease CtpA/Prc, contains a PDZ domain</fullName>
    </submittedName>
</protein>
<reference evidence="3 4" key="1">
    <citation type="submission" date="2016-11" db="EMBL/GenBank/DDBJ databases">
        <authorList>
            <person name="Jaros S."/>
            <person name="Januszkiewicz K."/>
            <person name="Wedrychowicz H."/>
        </authorList>
    </citation>
    <scope>NUCLEOTIDE SEQUENCE [LARGE SCALE GENOMIC DNA]</scope>
    <source>
        <strain evidence="3 4">DSM 27406</strain>
    </source>
</reference>
<dbReference type="STRING" id="1419482.SAMN05444266_10567"/>
<dbReference type="CDD" id="cd07561">
    <property type="entry name" value="Peptidase_S41_CPP_like"/>
    <property type="match status" value="1"/>
</dbReference>
<dbReference type="Gene3D" id="3.30.750.170">
    <property type="match status" value="1"/>
</dbReference>
<dbReference type="PANTHER" id="PTHR32060:SF30">
    <property type="entry name" value="CARBOXY-TERMINAL PROCESSING PROTEASE CTPA"/>
    <property type="match status" value="1"/>
</dbReference>
<dbReference type="Pfam" id="PF03572">
    <property type="entry name" value="Peptidase_S41"/>
    <property type="match status" value="1"/>
</dbReference>
<dbReference type="Pfam" id="PF18294">
    <property type="entry name" value="Pept_S41_N"/>
    <property type="match status" value="1"/>
</dbReference>
<evidence type="ECO:0000313" key="4">
    <source>
        <dbReference type="Proteomes" id="UP000184420"/>
    </source>
</evidence>
<evidence type="ECO:0000259" key="2">
    <source>
        <dbReference type="SMART" id="SM00245"/>
    </source>
</evidence>
<dbReference type="GO" id="GO:0007165">
    <property type="term" value="P:signal transduction"/>
    <property type="evidence" value="ECO:0007669"/>
    <property type="project" value="TreeGrafter"/>
</dbReference>
<gene>
    <name evidence="3" type="ORF">SAMN05444266_10567</name>
</gene>
<dbReference type="InterPro" id="IPR041613">
    <property type="entry name" value="Pept_S41_N"/>
</dbReference>
<dbReference type="Gene3D" id="2.30.42.10">
    <property type="match status" value="1"/>
</dbReference>
<dbReference type="AlphaFoldDB" id="A0A1M7DNL8"/>
<keyword evidence="4" id="KW-1185">Reference proteome</keyword>
<dbReference type="GO" id="GO:0008236">
    <property type="term" value="F:serine-type peptidase activity"/>
    <property type="evidence" value="ECO:0007669"/>
    <property type="project" value="InterPro"/>
</dbReference>
<dbReference type="PROSITE" id="PS51257">
    <property type="entry name" value="PROKAR_LIPOPROTEIN"/>
    <property type="match status" value="1"/>
</dbReference>
<feature type="signal peptide" evidence="1">
    <location>
        <begin position="1"/>
        <end position="20"/>
    </location>
</feature>
<accession>A0A1M7DNL8</accession>
<sequence length="454" mass="48919">MRPKNLLLTAGVLLMAAACRKDTPVAPAVPTGPVTQAEINSWMLDSMRYFYLWNQGLPATADTSLTAQKYFYGLLNIADPFSYIYNPDDATTVATSLYRNYGLDISVVQLPGTTKPVGVVKLVASGATLAQSKFSRGSYITRVNNISLTPDNAAELFAQVLGDKRGSFTPATLSDGVFTEGQPVELSFAYPAESPVNVQQFSVAGKKVGYLYYNAFADKYNLDLINIFKNFIGSGVTELILDLRYNTGGSIAAAALMTSLIADGVTESSAFIQLTGNNNLGSYKMSFGETLAVPESGSAISFSSLVAARLRLKRVYVLTGHQTISAAELVVNNLKPYTNVIQIGATTYGKDKGAIIIRDQRTPKRIPWVMQPIIYRLGNANGQGGYTSGITPQYAVDEMSVQPLPALGTSNDVLIAKALALISGSAREALNRPRVPVLYETTPVLHEIIIPRIK</sequence>
<dbReference type="EMBL" id="FRBL01000005">
    <property type="protein sequence ID" value="SHL81070.1"/>
    <property type="molecule type" value="Genomic_DNA"/>
</dbReference>
<dbReference type="GO" id="GO:0030288">
    <property type="term" value="C:outer membrane-bounded periplasmic space"/>
    <property type="evidence" value="ECO:0007669"/>
    <property type="project" value="TreeGrafter"/>
</dbReference>
<keyword evidence="1" id="KW-0732">Signal</keyword>
<evidence type="ECO:0000313" key="3">
    <source>
        <dbReference type="EMBL" id="SHL81070.1"/>
    </source>
</evidence>
<keyword evidence="3" id="KW-0378">Hydrolase</keyword>
<dbReference type="SUPFAM" id="SSF52096">
    <property type="entry name" value="ClpP/crotonase"/>
    <property type="match status" value="1"/>
</dbReference>
<evidence type="ECO:0000256" key="1">
    <source>
        <dbReference type="SAM" id="SignalP"/>
    </source>
</evidence>
<feature type="domain" description="Tail specific protease" evidence="2">
    <location>
        <begin position="166"/>
        <end position="397"/>
    </location>
</feature>
<dbReference type="Gene3D" id="3.90.226.10">
    <property type="entry name" value="2-enoyl-CoA Hydratase, Chain A, domain 1"/>
    <property type="match status" value="1"/>
</dbReference>
<dbReference type="SMART" id="SM00245">
    <property type="entry name" value="TSPc"/>
    <property type="match status" value="1"/>
</dbReference>
<organism evidence="3 4">
    <name type="scientific">Chitinophaga jiangningensis</name>
    <dbReference type="NCBI Taxonomy" id="1419482"/>
    <lineage>
        <taxon>Bacteria</taxon>
        <taxon>Pseudomonadati</taxon>
        <taxon>Bacteroidota</taxon>
        <taxon>Chitinophagia</taxon>
        <taxon>Chitinophagales</taxon>
        <taxon>Chitinophagaceae</taxon>
        <taxon>Chitinophaga</taxon>
    </lineage>
</organism>
<feature type="chain" id="PRO_5013042604" evidence="1">
    <location>
        <begin position="21"/>
        <end position="454"/>
    </location>
</feature>